<protein>
    <recommendedName>
        <fullName evidence="2">Excalibur calcium-binding domain-containing protein</fullName>
    </recommendedName>
</protein>
<name>A0ABS4TBH4_9PSEU</name>
<reference evidence="3 4" key="1">
    <citation type="submission" date="2021-03" db="EMBL/GenBank/DDBJ databases">
        <title>Sequencing the genomes of 1000 actinobacteria strains.</title>
        <authorList>
            <person name="Klenk H.-P."/>
        </authorList>
    </citation>
    <scope>NUCLEOTIDE SEQUENCE [LARGE SCALE GENOMIC DNA]</scope>
    <source>
        <strain evidence="3 4">DSM 46670</strain>
    </source>
</reference>
<accession>A0ABS4TBH4</accession>
<feature type="compositionally biased region" description="Basic and acidic residues" evidence="1">
    <location>
        <begin position="64"/>
        <end position="85"/>
    </location>
</feature>
<sequence>MSVEGAGSSVRPDAVIVIRVDKPAPPPAPETAPPLPEPPVEPEPPAAYYKNCDAARAAGAAPLHRGDPGYRPALDRDKDGAACEK</sequence>
<dbReference type="Proteomes" id="UP001519332">
    <property type="component" value="Unassembled WGS sequence"/>
</dbReference>
<organism evidence="3 4">
    <name type="scientific">Kibdelosporangium banguiense</name>
    <dbReference type="NCBI Taxonomy" id="1365924"/>
    <lineage>
        <taxon>Bacteria</taxon>
        <taxon>Bacillati</taxon>
        <taxon>Actinomycetota</taxon>
        <taxon>Actinomycetes</taxon>
        <taxon>Pseudonocardiales</taxon>
        <taxon>Pseudonocardiaceae</taxon>
        <taxon>Kibdelosporangium</taxon>
    </lineage>
</organism>
<feature type="region of interest" description="Disordered" evidence="1">
    <location>
        <begin position="20"/>
        <end position="46"/>
    </location>
</feature>
<dbReference type="SMART" id="SM00894">
    <property type="entry name" value="Excalibur"/>
    <property type="match status" value="1"/>
</dbReference>
<keyword evidence="4" id="KW-1185">Reference proteome</keyword>
<evidence type="ECO:0000256" key="1">
    <source>
        <dbReference type="SAM" id="MobiDB-lite"/>
    </source>
</evidence>
<proteinExistence type="predicted"/>
<feature type="domain" description="Excalibur calcium-binding" evidence="2">
    <location>
        <begin position="48"/>
        <end position="84"/>
    </location>
</feature>
<comment type="caution">
    <text evidence="3">The sequence shown here is derived from an EMBL/GenBank/DDBJ whole genome shotgun (WGS) entry which is preliminary data.</text>
</comment>
<dbReference type="EMBL" id="JAGINW010000001">
    <property type="protein sequence ID" value="MBP2321440.1"/>
    <property type="molecule type" value="Genomic_DNA"/>
</dbReference>
<gene>
    <name evidence="3" type="ORF">JOF56_001825</name>
</gene>
<feature type="region of interest" description="Disordered" evidence="1">
    <location>
        <begin position="59"/>
        <end position="85"/>
    </location>
</feature>
<evidence type="ECO:0000313" key="4">
    <source>
        <dbReference type="Proteomes" id="UP001519332"/>
    </source>
</evidence>
<dbReference type="Pfam" id="PF05901">
    <property type="entry name" value="Excalibur"/>
    <property type="match status" value="1"/>
</dbReference>
<evidence type="ECO:0000259" key="2">
    <source>
        <dbReference type="SMART" id="SM00894"/>
    </source>
</evidence>
<dbReference type="RefSeq" id="WP_372447850.1">
    <property type="nucleotide sequence ID" value="NZ_JAGINW010000001.1"/>
</dbReference>
<feature type="compositionally biased region" description="Pro residues" evidence="1">
    <location>
        <begin position="23"/>
        <end position="45"/>
    </location>
</feature>
<evidence type="ECO:0000313" key="3">
    <source>
        <dbReference type="EMBL" id="MBP2321440.1"/>
    </source>
</evidence>
<dbReference type="InterPro" id="IPR008613">
    <property type="entry name" value="Excalibur_Ca-bd_domain"/>
</dbReference>